<protein>
    <submittedName>
        <fullName evidence="2">Uncharacterized protein</fullName>
    </submittedName>
</protein>
<organism evidence="2 3">
    <name type="scientific">Streptomyces olivochromogenes</name>
    <dbReference type="NCBI Taxonomy" id="1963"/>
    <lineage>
        <taxon>Bacteria</taxon>
        <taxon>Bacillati</taxon>
        <taxon>Actinomycetota</taxon>
        <taxon>Actinomycetes</taxon>
        <taxon>Kitasatosporales</taxon>
        <taxon>Streptomycetaceae</taxon>
        <taxon>Streptomyces</taxon>
    </lineage>
</organism>
<dbReference type="EMBL" id="BDQI01000003">
    <property type="protein sequence ID" value="GAX50847.1"/>
    <property type="molecule type" value="Genomic_DNA"/>
</dbReference>
<keyword evidence="3" id="KW-1185">Reference proteome</keyword>
<dbReference type="AlphaFoldDB" id="A0A250V9G8"/>
<evidence type="ECO:0000313" key="3">
    <source>
        <dbReference type="Proteomes" id="UP000217446"/>
    </source>
</evidence>
<feature type="region of interest" description="Disordered" evidence="1">
    <location>
        <begin position="1"/>
        <end position="20"/>
    </location>
</feature>
<accession>A0A250V9G8</accession>
<gene>
    <name evidence="2" type="ORF">SO3561_02346</name>
</gene>
<proteinExistence type="predicted"/>
<evidence type="ECO:0000313" key="2">
    <source>
        <dbReference type="EMBL" id="GAX50847.1"/>
    </source>
</evidence>
<sequence>MTDPYTTLPAPRPPDTRPWRKRKRVWAAGILVFGLGAMGGTQSAQDEVDAAKAAAARPRPTITVTATATATATATVTVTATPKPRATVTKTVRTPGPTKTVTEAARDAGVDTSGSSDTGTCSIVSNSGNCYEAGQYCRNRDHGASTTDAGGAGITCAYRNGWRWTYS</sequence>
<dbReference type="Proteomes" id="UP000217446">
    <property type="component" value="Unassembled WGS sequence"/>
</dbReference>
<name>A0A250V9G8_STROL</name>
<dbReference type="STRING" id="1963.AQJ27_07125"/>
<evidence type="ECO:0000256" key="1">
    <source>
        <dbReference type="SAM" id="MobiDB-lite"/>
    </source>
</evidence>
<reference evidence="3" key="1">
    <citation type="submission" date="2017-05" db="EMBL/GenBank/DDBJ databases">
        <title>Streptomyces olivochromogenes NBRC 3561 whole genome shotgun sequence.</title>
        <authorList>
            <person name="Dohra H."/>
            <person name="Kodani S."/>
        </authorList>
    </citation>
    <scope>NUCLEOTIDE SEQUENCE [LARGE SCALE GENOMIC DNA]</scope>
    <source>
        <strain evidence="3">NBRC 3561</strain>
    </source>
</reference>
<dbReference type="RefSeq" id="WP_067363439.1">
    <property type="nucleotide sequence ID" value="NZ_BDQI01000003.1"/>
</dbReference>
<comment type="caution">
    <text evidence="2">The sequence shown here is derived from an EMBL/GenBank/DDBJ whole genome shotgun (WGS) entry which is preliminary data.</text>
</comment>